<evidence type="ECO:0000256" key="12">
    <source>
        <dbReference type="ARBA" id="ARBA00022946"/>
    </source>
</evidence>
<evidence type="ECO:0000256" key="8">
    <source>
        <dbReference type="ARBA" id="ARBA00022723"/>
    </source>
</evidence>
<feature type="domain" description="PRORP" evidence="16">
    <location>
        <begin position="286"/>
        <end position="515"/>
    </location>
</feature>
<dbReference type="AlphaFoldDB" id="A0AAR5Q4H9"/>
<dbReference type="EnsemblMetazoa" id="XM_019912462.1">
    <property type="protein sequence ID" value="XP_019768021.1"/>
    <property type="gene ID" value="LOC109542982"/>
</dbReference>
<keyword evidence="12" id="KW-0809">Transit peptide</keyword>
<evidence type="ECO:0000256" key="5">
    <source>
        <dbReference type="ARBA" id="ARBA00012179"/>
    </source>
</evidence>
<proteinExistence type="inferred from homology"/>
<dbReference type="PANTHER" id="PTHR13547">
    <property type="match status" value="1"/>
</dbReference>
<evidence type="ECO:0000256" key="15">
    <source>
        <dbReference type="ARBA" id="ARBA00044559"/>
    </source>
</evidence>
<accession>A0AAR5Q4H9</accession>
<evidence type="ECO:0000256" key="11">
    <source>
        <dbReference type="ARBA" id="ARBA00022842"/>
    </source>
</evidence>
<comment type="similarity">
    <text evidence="4">Belongs to the PPR family. P subfamily.</text>
</comment>
<dbReference type="CDD" id="cd18718">
    <property type="entry name" value="PIN_PRORP"/>
    <property type="match status" value="1"/>
</dbReference>
<comment type="catalytic activity">
    <reaction evidence="1">
        <text>Endonucleolytic cleavage of RNA, removing 5'-extranucleotides from tRNA precursor.</text>
        <dbReference type="EC" id="3.1.26.5"/>
    </reaction>
</comment>
<keyword evidence="13" id="KW-0496">Mitochondrion</keyword>
<dbReference type="GO" id="GO:0046872">
    <property type="term" value="F:metal ion binding"/>
    <property type="evidence" value="ECO:0007669"/>
    <property type="project" value="UniProtKB-KW"/>
</dbReference>
<comment type="subcellular location">
    <subcellularLocation>
        <location evidence="3">Mitochondrion</location>
    </subcellularLocation>
</comment>
<sequence length="519" mass="59593">MFFRKLSGRLPRCGADRAYSYSKTPPAFTRQGPARAPIRTTPDDLLKGALETVKPVKEQDWDQLKSLVLSAQHRGMLRDDNIDGMIMVTIAQLKRIDLAKSYLDYLKANGTKPNLATAGRYLSILYEHHRDNISKPIESEIVAMCSEMRTNNPILDSKTLDFIVRALSLTQDWRKCLEFMKEIKLTGFISTATYNAVAAAAFRNTDEKLAWSLLREALESEKTLSSTPFLAYLKTLKRLRKREDTIKGLEKMFKFFKESETPCHEGLVDDIIQSFKLGEKTTVTFAGKCRCCGAKLDQMELTDGEFADLRALFFANAIVGKDIFIKSNPEEMARFQDFIANMAPHDVVLDGLNVAYSIGVKSGAQYQSKLLANVVSHFREQNKTVLVLGRVHMNRWPRDNWDFVRRNATLFLTQNISQDDPYLLYCALKSGKDTIVVTRDLMRNHRFVLKDRKYKVLFNRWLTQRQYMPLNCHSRRVTFKKPPDFSAIAQEKWHVPYTPKTGPQTDESHHQTWLCIDCS</sequence>
<dbReference type="Gene3D" id="3.40.50.11980">
    <property type="match status" value="1"/>
</dbReference>
<evidence type="ECO:0000256" key="3">
    <source>
        <dbReference type="ARBA" id="ARBA00004173"/>
    </source>
</evidence>
<organism evidence="17 18">
    <name type="scientific">Dendroctonus ponderosae</name>
    <name type="common">Mountain pine beetle</name>
    <dbReference type="NCBI Taxonomy" id="77166"/>
    <lineage>
        <taxon>Eukaryota</taxon>
        <taxon>Metazoa</taxon>
        <taxon>Ecdysozoa</taxon>
        <taxon>Arthropoda</taxon>
        <taxon>Hexapoda</taxon>
        <taxon>Insecta</taxon>
        <taxon>Pterygota</taxon>
        <taxon>Neoptera</taxon>
        <taxon>Endopterygota</taxon>
        <taxon>Coleoptera</taxon>
        <taxon>Polyphaga</taxon>
        <taxon>Cucujiformia</taxon>
        <taxon>Curculionidae</taxon>
        <taxon>Scolytinae</taxon>
        <taxon>Dendroctonus</taxon>
    </lineage>
</organism>
<dbReference type="InterPro" id="IPR011990">
    <property type="entry name" value="TPR-like_helical_dom_sf"/>
</dbReference>
<evidence type="ECO:0000256" key="7">
    <source>
        <dbReference type="ARBA" id="ARBA00022722"/>
    </source>
</evidence>
<dbReference type="GO" id="GO:0030678">
    <property type="term" value="C:mitochondrial ribonuclease P complex"/>
    <property type="evidence" value="ECO:0007669"/>
    <property type="project" value="TreeGrafter"/>
</dbReference>
<protein>
    <recommendedName>
        <fullName evidence="14">Mitochondrial ribonuclease P catalytic subunit</fullName>
        <ecNumber evidence="5">3.1.26.5</ecNumber>
    </recommendedName>
    <alternativeName>
        <fullName evidence="15">Mitochondrial ribonuclease P protein 3</fullName>
    </alternativeName>
</protein>
<evidence type="ECO:0000313" key="17">
    <source>
        <dbReference type="EnsemblMetazoa" id="XP_019768021.1"/>
    </source>
</evidence>
<dbReference type="GO" id="GO:0001682">
    <property type="term" value="P:tRNA 5'-leader removal"/>
    <property type="evidence" value="ECO:0007669"/>
    <property type="project" value="TreeGrafter"/>
</dbReference>
<dbReference type="GeneID" id="109542982"/>
<evidence type="ECO:0000313" key="18">
    <source>
        <dbReference type="Proteomes" id="UP000019118"/>
    </source>
</evidence>
<keyword evidence="8" id="KW-0479">Metal-binding</keyword>
<dbReference type="Proteomes" id="UP000019118">
    <property type="component" value="Unassembled WGS sequence"/>
</dbReference>
<evidence type="ECO:0000259" key="16">
    <source>
        <dbReference type="Pfam" id="PF16953"/>
    </source>
</evidence>
<evidence type="ECO:0000256" key="14">
    <source>
        <dbReference type="ARBA" id="ARBA00044536"/>
    </source>
</evidence>
<reference evidence="17" key="2">
    <citation type="submission" date="2024-08" db="UniProtKB">
        <authorList>
            <consortium name="EnsemblMetazoa"/>
        </authorList>
    </citation>
    <scope>IDENTIFICATION</scope>
</reference>
<dbReference type="CTD" id="31568"/>
<evidence type="ECO:0000256" key="13">
    <source>
        <dbReference type="ARBA" id="ARBA00023128"/>
    </source>
</evidence>
<evidence type="ECO:0000256" key="6">
    <source>
        <dbReference type="ARBA" id="ARBA00022694"/>
    </source>
</evidence>
<dbReference type="PANTHER" id="PTHR13547:SF1">
    <property type="entry name" value="MITOCHONDRIAL RIBONUCLEASE P CATALYTIC SUBUNIT"/>
    <property type="match status" value="1"/>
</dbReference>
<keyword evidence="11" id="KW-0460">Magnesium</keyword>
<dbReference type="InterPro" id="IPR033495">
    <property type="entry name" value="MRPP3_PIN_dom"/>
</dbReference>
<evidence type="ECO:0000256" key="9">
    <source>
        <dbReference type="ARBA" id="ARBA00022801"/>
    </source>
</evidence>
<reference evidence="18" key="1">
    <citation type="journal article" date="2013" name="Genome Biol.">
        <title>Draft genome of the mountain pine beetle, Dendroctonus ponderosae Hopkins, a major forest pest.</title>
        <authorList>
            <person name="Keeling C.I."/>
            <person name="Yuen M.M."/>
            <person name="Liao N.Y."/>
            <person name="Docking T.R."/>
            <person name="Chan S.K."/>
            <person name="Taylor G.A."/>
            <person name="Palmquist D.L."/>
            <person name="Jackman S.D."/>
            <person name="Nguyen A."/>
            <person name="Li M."/>
            <person name="Henderson H."/>
            <person name="Janes J.K."/>
            <person name="Zhao Y."/>
            <person name="Pandoh P."/>
            <person name="Moore R."/>
            <person name="Sperling F.A."/>
            <person name="Huber D.P."/>
            <person name="Birol I."/>
            <person name="Jones S.J."/>
            <person name="Bohlmann J."/>
        </authorList>
    </citation>
    <scope>NUCLEOTIDE SEQUENCE</scope>
</reference>
<dbReference type="InterPro" id="IPR031595">
    <property type="entry name" value="PRORP_C"/>
</dbReference>
<dbReference type="GO" id="GO:0097745">
    <property type="term" value="P:mitochondrial tRNA 5'-end processing"/>
    <property type="evidence" value="ECO:0007669"/>
    <property type="project" value="TreeGrafter"/>
</dbReference>
<keyword evidence="7" id="KW-0540">Nuclease</keyword>
<evidence type="ECO:0000256" key="4">
    <source>
        <dbReference type="ARBA" id="ARBA00007626"/>
    </source>
</evidence>
<dbReference type="Pfam" id="PF16953">
    <property type="entry name" value="PRORP"/>
    <property type="match status" value="1"/>
</dbReference>
<dbReference type="Gene3D" id="1.25.40.10">
    <property type="entry name" value="Tetratricopeptide repeat domain"/>
    <property type="match status" value="1"/>
</dbReference>
<keyword evidence="9" id="KW-0378">Hydrolase</keyword>
<dbReference type="GO" id="GO:0004526">
    <property type="term" value="F:ribonuclease P activity"/>
    <property type="evidence" value="ECO:0007669"/>
    <property type="project" value="UniProtKB-EC"/>
</dbReference>
<name>A0AAR5Q4H9_DENPD</name>
<comment type="cofactor">
    <cofactor evidence="2">
        <name>Mg(2+)</name>
        <dbReference type="ChEBI" id="CHEBI:18420"/>
    </cofactor>
</comment>
<keyword evidence="10" id="KW-0862">Zinc</keyword>
<evidence type="ECO:0000256" key="2">
    <source>
        <dbReference type="ARBA" id="ARBA00001946"/>
    </source>
</evidence>
<evidence type="ECO:0000256" key="10">
    <source>
        <dbReference type="ARBA" id="ARBA00022833"/>
    </source>
</evidence>
<keyword evidence="6" id="KW-0819">tRNA processing</keyword>
<keyword evidence="18" id="KW-1185">Reference proteome</keyword>
<dbReference type="EC" id="3.1.26.5" evidence="5"/>
<evidence type="ECO:0000256" key="1">
    <source>
        <dbReference type="ARBA" id="ARBA00000928"/>
    </source>
</evidence>
<dbReference type="KEGG" id="dpa:109542982"/>